<dbReference type="Proteomes" id="UP001160625">
    <property type="component" value="Unassembled WGS sequence"/>
</dbReference>
<keyword evidence="2" id="KW-1185">Reference proteome</keyword>
<proteinExistence type="predicted"/>
<comment type="caution">
    <text evidence="1">The sequence shown here is derived from an EMBL/GenBank/DDBJ whole genome shotgun (WGS) entry which is preliminary data.</text>
</comment>
<accession>A0ABT6MYP0</accession>
<evidence type="ECO:0000313" key="2">
    <source>
        <dbReference type="Proteomes" id="UP001160625"/>
    </source>
</evidence>
<sequence length="76" mass="8300">MLIETGFSADPAGSPPLDANRAAALLRWRTEYEHDGISEEALRQAAALATVVVVDGRPTFGDTFREFAEFVAEMPF</sequence>
<reference evidence="1" key="1">
    <citation type="submission" date="2023-04" db="EMBL/GenBank/DDBJ databases">
        <title>Sphingomonas sp. MAHUQ-71 isolated from rice field.</title>
        <authorList>
            <person name="Huq M.A."/>
        </authorList>
    </citation>
    <scope>NUCLEOTIDE SEQUENCE</scope>
    <source>
        <strain evidence="1">MAHUQ-71</strain>
    </source>
</reference>
<gene>
    <name evidence="1" type="ORF">QGN17_05450</name>
</gene>
<evidence type="ECO:0000313" key="1">
    <source>
        <dbReference type="EMBL" id="MDH7638168.1"/>
    </source>
</evidence>
<organism evidence="1 2">
    <name type="scientific">Sphingomonas oryzagri</name>
    <dbReference type="NCBI Taxonomy" id="3042314"/>
    <lineage>
        <taxon>Bacteria</taxon>
        <taxon>Pseudomonadati</taxon>
        <taxon>Pseudomonadota</taxon>
        <taxon>Alphaproteobacteria</taxon>
        <taxon>Sphingomonadales</taxon>
        <taxon>Sphingomonadaceae</taxon>
        <taxon>Sphingomonas</taxon>
    </lineage>
</organism>
<dbReference type="RefSeq" id="WP_281043483.1">
    <property type="nucleotide sequence ID" value="NZ_JARYGZ010000001.1"/>
</dbReference>
<dbReference type="EMBL" id="JARYGZ010000001">
    <property type="protein sequence ID" value="MDH7638168.1"/>
    <property type="molecule type" value="Genomic_DNA"/>
</dbReference>
<protein>
    <submittedName>
        <fullName evidence="1">Uncharacterized protein</fullName>
    </submittedName>
</protein>
<name>A0ABT6MYP0_9SPHN</name>